<name>A0A2G8JEV1_STIJA</name>
<proteinExistence type="predicted"/>
<dbReference type="EMBL" id="MRZV01002227">
    <property type="protein sequence ID" value="PIK34274.1"/>
    <property type="molecule type" value="Genomic_DNA"/>
</dbReference>
<feature type="repeat" description="WD" evidence="3">
    <location>
        <begin position="198"/>
        <end position="239"/>
    </location>
</feature>
<gene>
    <name evidence="6" type="ORF">BSL78_28899</name>
</gene>
<dbReference type="OrthoDB" id="47802at2759"/>
<feature type="domain" description="EML-like second beta-propeller" evidence="5">
    <location>
        <begin position="205"/>
        <end position="445"/>
    </location>
</feature>
<dbReference type="GO" id="GO:0008017">
    <property type="term" value="F:microtubule binding"/>
    <property type="evidence" value="ECO:0007669"/>
    <property type="project" value="TreeGrafter"/>
</dbReference>
<comment type="caution">
    <text evidence="6">The sequence shown here is derived from an EMBL/GenBank/DDBJ whole genome shotgun (WGS) entry which is preliminary data.</text>
</comment>
<evidence type="ECO:0000313" key="7">
    <source>
        <dbReference type="Proteomes" id="UP000230750"/>
    </source>
</evidence>
<dbReference type="InterPro" id="IPR050630">
    <property type="entry name" value="WD_repeat_EMAP"/>
</dbReference>
<feature type="repeat" description="WD" evidence="3">
    <location>
        <begin position="327"/>
        <end position="368"/>
    </location>
</feature>
<feature type="repeat" description="WD" evidence="3">
    <location>
        <begin position="108"/>
        <end position="140"/>
    </location>
</feature>
<dbReference type="PANTHER" id="PTHR13720">
    <property type="entry name" value="WD-40 REPEAT PROTEIN"/>
    <property type="match status" value="1"/>
</dbReference>
<evidence type="ECO:0000259" key="4">
    <source>
        <dbReference type="Pfam" id="PF23409"/>
    </source>
</evidence>
<keyword evidence="1 3" id="KW-0853">WD repeat</keyword>
<dbReference type="InterPro" id="IPR001680">
    <property type="entry name" value="WD40_rpt"/>
</dbReference>
<feature type="domain" description="EML-like first beta-propeller" evidence="4">
    <location>
        <begin position="16"/>
        <end position="188"/>
    </location>
</feature>
<evidence type="ECO:0000259" key="5">
    <source>
        <dbReference type="Pfam" id="PF23414"/>
    </source>
</evidence>
<evidence type="ECO:0000256" key="1">
    <source>
        <dbReference type="ARBA" id="ARBA00022574"/>
    </source>
</evidence>
<evidence type="ECO:0000256" key="2">
    <source>
        <dbReference type="ARBA" id="ARBA00022737"/>
    </source>
</evidence>
<dbReference type="InterPro" id="IPR015943">
    <property type="entry name" value="WD40/YVTN_repeat-like_dom_sf"/>
</dbReference>
<dbReference type="STRING" id="307972.A0A2G8JEV1"/>
<dbReference type="Gene3D" id="2.130.10.10">
    <property type="entry name" value="YVTN repeat-like/Quinoprotein amine dehydrogenase"/>
    <property type="match status" value="2"/>
</dbReference>
<dbReference type="InterPro" id="IPR055439">
    <property type="entry name" value="Beta-prop_EML_1st"/>
</dbReference>
<dbReference type="Pfam" id="PF23409">
    <property type="entry name" value="Beta-prop_EML"/>
    <property type="match status" value="1"/>
</dbReference>
<dbReference type="InterPro" id="IPR036322">
    <property type="entry name" value="WD40_repeat_dom_sf"/>
</dbReference>
<keyword evidence="7" id="KW-1185">Reference proteome</keyword>
<dbReference type="PROSITE" id="PS50294">
    <property type="entry name" value="WD_REPEATS_REGION"/>
    <property type="match status" value="1"/>
</dbReference>
<evidence type="ECO:0000256" key="3">
    <source>
        <dbReference type="PROSITE-ProRule" id="PRU00221"/>
    </source>
</evidence>
<dbReference type="Pfam" id="PF23414">
    <property type="entry name" value="Beta-prop_EML_2"/>
    <property type="match status" value="1"/>
</dbReference>
<dbReference type="AlphaFoldDB" id="A0A2G8JEV1"/>
<accession>A0A2G8JEV1</accession>
<reference evidence="6 7" key="1">
    <citation type="journal article" date="2017" name="PLoS Biol.">
        <title>The sea cucumber genome provides insights into morphological evolution and visceral regeneration.</title>
        <authorList>
            <person name="Zhang X."/>
            <person name="Sun L."/>
            <person name="Yuan J."/>
            <person name="Sun Y."/>
            <person name="Gao Y."/>
            <person name="Zhang L."/>
            <person name="Li S."/>
            <person name="Dai H."/>
            <person name="Hamel J.F."/>
            <person name="Liu C."/>
            <person name="Yu Y."/>
            <person name="Liu S."/>
            <person name="Lin W."/>
            <person name="Guo K."/>
            <person name="Jin S."/>
            <person name="Xu P."/>
            <person name="Storey K.B."/>
            <person name="Huan P."/>
            <person name="Zhang T."/>
            <person name="Zhou Y."/>
            <person name="Zhang J."/>
            <person name="Lin C."/>
            <person name="Li X."/>
            <person name="Xing L."/>
            <person name="Huo D."/>
            <person name="Sun M."/>
            <person name="Wang L."/>
            <person name="Mercier A."/>
            <person name="Li F."/>
            <person name="Yang H."/>
            <person name="Xiang J."/>
        </authorList>
    </citation>
    <scope>NUCLEOTIDE SEQUENCE [LARGE SCALE GENOMIC DNA]</scope>
    <source>
        <strain evidence="6">Shaxun</strain>
        <tissue evidence="6">Muscle</tissue>
    </source>
</reference>
<protein>
    <submittedName>
        <fullName evidence="6">Putative 77 kDa echinoderm microtubule-associated protein</fullName>
    </submittedName>
</protein>
<sequence length="451" mass="50535">MVKSREYSLFDNPSQEESNTAVTVGAFHPYEDTILVTAGRKHIHFWRFNHNKLFRDKRSGVFDEERPEFVTCLEFSPTGDVLTGDSSGNISVWEKDHDSAFRLRYRIQRAHEKSVFALRMLEDGTLLSGGGIDRRLLAWDSLHGYVSAKVERLFPEYAGGIRTIALVNPGSADGQMLIGTTKNHIMAGSLQTKFVYVTQGHSEDLWAMDVHPEGPVFVTAGYDQNIFLWRTDSHKMIWKASAEKPCSCSVFHPSGNMIAIGTTVGRLIVLSSNDGMHIASVQVSRDQINVVRFSPDGSYLAVGCQDCRIYIYTVMDEGQVYRKQGILQGHPENVTHIDWSNDGQYLQSVSAAYDLLFWSVDEMAQEGAASLRDVTWKTQTCILGYTVAGIWPTNDRFAKIQSVDRSRQSKLAISGDQNGQLSLYTYPCSSYKFQPNESKAQSSHIGTAFIH</sequence>
<dbReference type="GO" id="GO:0000226">
    <property type="term" value="P:microtubule cytoskeleton organization"/>
    <property type="evidence" value="ECO:0007669"/>
    <property type="project" value="TreeGrafter"/>
</dbReference>
<dbReference type="Proteomes" id="UP000230750">
    <property type="component" value="Unassembled WGS sequence"/>
</dbReference>
<keyword evidence="2" id="KW-0677">Repeat</keyword>
<evidence type="ECO:0000313" key="6">
    <source>
        <dbReference type="EMBL" id="PIK34274.1"/>
    </source>
</evidence>
<organism evidence="6 7">
    <name type="scientific">Stichopus japonicus</name>
    <name type="common">Sea cucumber</name>
    <dbReference type="NCBI Taxonomy" id="307972"/>
    <lineage>
        <taxon>Eukaryota</taxon>
        <taxon>Metazoa</taxon>
        <taxon>Echinodermata</taxon>
        <taxon>Eleutherozoa</taxon>
        <taxon>Echinozoa</taxon>
        <taxon>Holothuroidea</taxon>
        <taxon>Aspidochirotacea</taxon>
        <taxon>Aspidochirotida</taxon>
        <taxon>Stichopodidae</taxon>
        <taxon>Apostichopus</taxon>
    </lineage>
</organism>
<dbReference type="SMART" id="SM00320">
    <property type="entry name" value="WD40"/>
    <property type="match status" value="7"/>
</dbReference>
<dbReference type="InterPro" id="IPR055442">
    <property type="entry name" value="Beta-prop_EML-like_2nd"/>
</dbReference>
<dbReference type="PANTHER" id="PTHR13720:SF55">
    <property type="entry name" value="ECHINODERM MICROTUBULE-ASSOCIATED PROTEIN-LIKE CG42247"/>
    <property type="match status" value="1"/>
</dbReference>
<dbReference type="GO" id="GO:0072686">
    <property type="term" value="C:mitotic spindle"/>
    <property type="evidence" value="ECO:0007669"/>
    <property type="project" value="TreeGrafter"/>
</dbReference>
<dbReference type="PROSITE" id="PS50082">
    <property type="entry name" value="WD_REPEATS_2"/>
    <property type="match status" value="3"/>
</dbReference>
<dbReference type="SUPFAM" id="SSF50978">
    <property type="entry name" value="WD40 repeat-like"/>
    <property type="match status" value="1"/>
</dbReference>